<dbReference type="Pfam" id="PF03203">
    <property type="entry name" value="MerC"/>
    <property type="match status" value="1"/>
</dbReference>
<keyword evidence="1" id="KW-1133">Transmembrane helix</keyword>
<dbReference type="AlphaFoldDB" id="A0A074MZ85"/>
<dbReference type="OrthoDB" id="7409876at2"/>
<feature type="transmembrane region" description="Helical" evidence="1">
    <location>
        <begin position="94"/>
        <end position="111"/>
    </location>
</feature>
<name>A0A074MZ85_ERYLO</name>
<feature type="transmembrane region" description="Helical" evidence="1">
    <location>
        <begin position="42"/>
        <end position="59"/>
    </location>
</feature>
<dbReference type="GO" id="GO:0015097">
    <property type="term" value="F:mercury ion transmembrane transporter activity"/>
    <property type="evidence" value="ECO:0007669"/>
    <property type="project" value="InterPro"/>
</dbReference>
<keyword evidence="3" id="KW-1185">Reference proteome</keyword>
<reference evidence="2 3" key="1">
    <citation type="submission" date="2014-04" db="EMBL/GenBank/DDBJ databases">
        <title>A comprehensive comparison of genomes of Erythrobacter spp. strains.</title>
        <authorList>
            <person name="Zheng Q."/>
        </authorList>
    </citation>
    <scope>NUCLEOTIDE SEQUENCE [LARGE SCALE GENOMIC DNA]</scope>
    <source>
        <strain evidence="2 3">DSM 6997</strain>
    </source>
</reference>
<evidence type="ECO:0008006" key="4">
    <source>
        <dbReference type="Google" id="ProtNLM"/>
    </source>
</evidence>
<dbReference type="STRING" id="1044.EH31_07920"/>
<protein>
    <recommendedName>
        <fullName evidence="4">MerC mercury resistance protein</fullName>
    </recommendedName>
</protein>
<comment type="caution">
    <text evidence="2">The sequence shown here is derived from an EMBL/GenBank/DDBJ whole genome shotgun (WGS) entry which is preliminary data.</text>
</comment>
<dbReference type="EMBL" id="JMIW01000002">
    <property type="protein sequence ID" value="KEO90952.1"/>
    <property type="molecule type" value="Genomic_DNA"/>
</dbReference>
<sequence>MELAVKSDRAATALSALCIVHCLAVPLLAGVMPFLAVISDAVWLHWLFAGLAAIISASVPFRDVLARTPGFVVPAGLGISFLIAGLFAEELGSSETILTVIGGLLVAFAHIRRMVQGR</sequence>
<evidence type="ECO:0000313" key="3">
    <source>
        <dbReference type="Proteomes" id="UP000027647"/>
    </source>
</evidence>
<keyword evidence="1" id="KW-0472">Membrane</keyword>
<organism evidence="2 3">
    <name type="scientific">Erythrobacter longus</name>
    <dbReference type="NCBI Taxonomy" id="1044"/>
    <lineage>
        <taxon>Bacteria</taxon>
        <taxon>Pseudomonadati</taxon>
        <taxon>Pseudomonadota</taxon>
        <taxon>Alphaproteobacteria</taxon>
        <taxon>Sphingomonadales</taxon>
        <taxon>Erythrobacteraceae</taxon>
        <taxon>Erythrobacter/Porphyrobacter group</taxon>
        <taxon>Erythrobacter</taxon>
    </lineage>
</organism>
<feature type="transmembrane region" description="Helical" evidence="1">
    <location>
        <begin position="12"/>
        <end position="36"/>
    </location>
</feature>
<dbReference type="GO" id="GO:0016020">
    <property type="term" value="C:membrane"/>
    <property type="evidence" value="ECO:0007669"/>
    <property type="project" value="InterPro"/>
</dbReference>
<dbReference type="Proteomes" id="UP000027647">
    <property type="component" value="Unassembled WGS sequence"/>
</dbReference>
<feature type="transmembrane region" description="Helical" evidence="1">
    <location>
        <begin position="71"/>
        <end position="88"/>
    </location>
</feature>
<gene>
    <name evidence="2" type="ORF">EH31_07920</name>
</gene>
<evidence type="ECO:0000313" key="2">
    <source>
        <dbReference type="EMBL" id="KEO90952.1"/>
    </source>
</evidence>
<proteinExistence type="predicted"/>
<keyword evidence="1" id="KW-0812">Transmembrane</keyword>
<accession>A0A074MZ85</accession>
<evidence type="ECO:0000256" key="1">
    <source>
        <dbReference type="SAM" id="Phobius"/>
    </source>
</evidence>
<dbReference type="InterPro" id="IPR004891">
    <property type="entry name" value="Mercury-R_MerC"/>
</dbReference>